<protein>
    <submittedName>
        <fullName evidence="4">Carbonic anhydrase 3</fullName>
    </submittedName>
</protein>
<dbReference type="OrthoDB" id="429145at2759"/>
<dbReference type="PANTHER" id="PTHR18952:SF227">
    <property type="entry name" value="CARBONIC ANHYDRASE 13-RELATED"/>
    <property type="match status" value="1"/>
</dbReference>
<evidence type="ECO:0000256" key="2">
    <source>
        <dbReference type="SAM" id="Phobius"/>
    </source>
</evidence>
<proteinExistence type="inferred from homology"/>
<dbReference type="Proteomes" id="UP000027135">
    <property type="component" value="Unassembled WGS sequence"/>
</dbReference>
<dbReference type="SMART" id="SM01057">
    <property type="entry name" value="Carb_anhydrase"/>
    <property type="match status" value="1"/>
</dbReference>
<sequence>MPNFSFTDLFLVCGCTIVVAFLLSIIVDWGLEFFCAEHDKPFFSYGYANHNGPHTWRNYYPECDGKNQSPINLMTKKALVVNDSDDLLWFNYHIPPSCIKIFNDGQTVLVRAQWPEALWPTIICGPLNEQYGFHTILFRWGPEDEEGSEHTVDNRSYAMELQMVHVKKGFTTPLSAIRSGAKDGLVIVSFLFKLMPVDNPLLDRVVYNLWRITSPGSNVTIPAFPLNWFFEPFCSNYYTYNGSLTHPPCSESVLWIIQPEALAISSRQLAEFRKLMSHDGRMTSNSRPVQKNSQDVYFYSSN</sequence>
<accession>A0A067RBQ0</accession>
<name>A0A067RBQ0_ZOONE</name>
<feature type="transmembrane region" description="Helical" evidence="2">
    <location>
        <begin position="9"/>
        <end position="31"/>
    </location>
</feature>
<keyword evidence="5" id="KW-1185">Reference proteome</keyword>
<dbReference type="InterPro" id="IPR023561">
    <property type="entry name" value="Carbonic_anhydrase_a-class"/>
</dbReference>
<evidence type="ECO:0000313" key="4">
    <source>
        <dbReference type="EMBL" id="KDR21152.1"/>
    </source>
</evidence>
<comment type="similarity">
    <text evidence="1">Belongs to the alpha-carbonic anhydrase family.</text>
</comment>
<dbReference type="InParanoid" id="A0A067RBQ0"/>
<dbReference type="InterPro" id="IPR036398">
    <property type="entry name" value="CA_dom_sf"/>
</dbReference>
<organism evidence="4 5">
    <name type="scientific">Zootermopsis nevadensis</name>
    <name type="common">Dampwood termite</name>
    <dbReference type="NCBI Taxonomy" id="136037"/>
    <lineage>
        <taxon>Eukaryota</taxon>
        <taxon>Metazoa</taxon>
        <taxon>Ecdysozoa</taxon>
        <taxon>Arthropoda</taxon>
        <taxon>Hexapoda</taxon>
        <taxon>Insecta</taxon>
        <taxon>Pterygota</taxon>
        <taxon>Neoptera</taxon>
        <taxon>Polyneoptera</taxon>
        <taxon>Dictyoptera</taxon>
        <taxon>Blattodea</taxon>
        <taxon>Blattoidea</taxon>
        <taxon>Termitoidae</taxon>
        <taxon>Termopsidae</taxon>
        <taxon>Zootermopsis</taxon>
    </lineage>
</organism>
<dbReference type="OMA" id="FYSYHGS"/>
<keyword evidence="2" id="KW-0812">Transmembrane</keyword>
<evidence type="ECO:0000313" key="5">
    <source>
        <dbReference type="Proteomes" id="UP000027135"/>
    </source>
</evidence>
<dbReference type="eggNOG" id="KOG0382">
    <property type="taxonomic scope" value="Eukaryota"/>
</dbReference>
<dbReference type="PANTHER" id="PTHR18952">
    <property type="entry name" value="CARBONIC ANHYDRASE"/>
    <property type="match status" value="1"/>
</dbReference>
<dbReference type="Gene3D" id="3.10.200.10">
    <property type="entry name" value="Alpha carbonic anhydrase"/>
    <property type="match status" value="1"/>
</dbReference>
<reference evidence="4 5" key="1">
    <citation type="journal article" date="2014" name="Nat. Commun.">
        <title>Molecular traces of alternative social organization in a termite genome.</title>
        <authorList>
            <person name="Terrapon N."/>
            <person name="Li C."/>
            <person name="Robertson H.M."/>
            <person name="Ji L."/>
            <person name="Meng X."/>
            <person name="Booth W."/>
            <person name="Chen Z."/>
            <person name="Childers C.P."/>
            <person name="Glastad K.M."/>
            <person name="Gokhale K."/>
            <person name="Gowin J."/>
            <person name="Gronenberg W."/>
            <person name="Hermansen R.A."/>
            <person name="Hu H."/>
            <person name="Hunt B.G."/>
            <person name="Huylmans A.K."/>
            <person name="Khalil S.M."/>
            <person name="Mitchell R.D."/>
            <person name="Munoz-Torres M.C."/>
            <person name="Mustard J.A."/>
            <person name="Pan H."/>
            <person name="Reese J.T."/>
            <person name="Scharf M.E."/>
            <person name="Sun F."/>
            <person name="Vogel H."/>
            <person name="Xiao J."/>
            <person name="Yang W."/>
            <person name="Yang Z."/>
            <person name="Yang Z."/>
            <person name="Zhou J."/>
            <person name="Zhu J."/>
            <person name="Brent C.S."/>
            <person name="Elsik C.G."/>
            <person name="Goodisman M.A."/>
            <person name="Liberles D.A."/>
            <person name="Roe R.M."/>
            <person name="Vargo E.L."/>
            <person name="Vilcinskas A."/>
            <person name="Wang J."/>
            <person name="Bornberg-Bauer E."/>
            <person name="Korb J."/>
            <person name="Zhang G."/>
            <person name="Liebig J."/>
        </authorList>
    </citation>
    <scope>NUCLEOTIDE SEQUENCE [LARGE SCALE GENOMIC DNA]</scope>
    <source>
        <tissue evidence="4">Whole organism</tissue>
    </source>
</reference>
<dbReference type="Pfam" id="PF00194">
    <property type="entry name" value="Carb_anhydrase"/>
    <property type="match status" value="1"/>
</dbReference>
<dbReference type="CDD" id="cd00326">
    <property type="entry name" value="alpha_CA"/>
    <property type="match status" value="1"/>
</dbReference>
<dbReference type="InterPro" id="IPR001148">
    <property type="entry name" value="CA_dom"/>
</dbReference>
<evidence type="ECO:0000259" key="3">
    <source>
        <dbReference type="PROSITE" id="PS51144"/>
    </source>
</evidence>
<keyword evidence="2" id="KW-1133">Transmembrane helix</keyword>
<dbReference type="STRING" id="136037.A0A067RBQ0"/>
<dbReference type="PROSITE" id="PS51144">
    <property type="entry name" value="ALPHA_CA_2"/>
    <property type="match status" value="1"/>
</dbReference>
<dbReference type="GO" id="GO:0005737">
    <property type="term" value="C:cytoplasm"/>
    <property type="evidence" value="ECO:0007669"/>
    <property type="project" value="TreeGrafter"/>
</dbReference>
<feature type="domain" description="Alpha-carbonic anhydrase" evidence="3">
    <location>
        <begin position="43"/>
        <end position="300"/>
    </location>
</feature>
<dbReference type="EMBL" id="KK852570">
    <property type="protein sequence ID" value="KDR21152.1"/>
    <property type="molecule type" value="Genomic_DNA"/>
</dbReference>
<gene>
    <name evidence="4" type="ORF">L798_04081</name>
</gene>
<dbReference type="GO" id="GO:0008270">
    <property type="term" value="F:zinc ion binding"/>
    <property type="evidence" value="ECO:0007669"/>
    <property type="project" value="InterPro"/>
</dbReference>
<dbReference type="GO" id="GO:0004089">
    <property type="term" value="F:carbonate dehydratase activity"/>
    <property type="evidence" value="ECO:0007669"/>
    <property type="project" value="InterPro"/>
</dbReference>
<dbReference type="AlphaFoldDB" id="A0A067RBQ0"/>
<dbReference type="FunCoup" id="A0A067RBQ0">
    <property type="interactions" value="10"/>
</dbReference>
<dbReference type="SUPFAM" id="SSF51069">
    <property type="entry name" value="Carbonic anhydrase"/>
    <property type="match status" value="1"/>
</dbReference>
<keyword evidence="2" id="KW-0472">Membrane</keyword>
<evidence type="ECO:0000256" key="1">
    <source>
        <dbReference type="ARBA" id="ARBA00010718"/>
    </source>
</evidence>